<evidence type="ECO:0000313" key="3">
    <source>
        <dbReference type="EMBL" id="GED96162.1"/>
    </source>
</evidence>
<evidence type="ECO:0000259" key="2">
    <source>
        <dbReference type="Pfam" id="PF13810"/>
    </source>
</evidence>
<evidence type="ECO:0000256" key="1">
    <source>
        <dbReference type="SAM" id="SignalP"/>
    </source>
</evidence>
<keyword evidence="4" id="KW-1185">Reference proteome</keyword>
<dbReference type="EMBL" id="BJOU01000001">
    <property type="protein sequence ID" value="GED96162.1"/>
    <property type="molecule type" value="Genomic_DNA"/>
</dbReference>
<gene>
    <name evidence="3" type="ORF">nbrc107697_02010</name>
</gene>
<protein>
    <recommendedName>
        <fullName evidence="2">DUF4185 domain-containing protein</fullName>
    </recommendedName>
</protein>
<sequence>MPARRLLVAALSAGLAVTALTLTPPTAHASPCNALGPVGHDVGSTGSAASSRIGMGSLDFGSYSAPGKKPQMPLKKLHGGPSQTVQWVTGPLSPNRTDKRFSITSTDVGIPWDNGSGQVLMAFGDTWGKCNGAMVWRHNTMLRANGNSDVSKGISFPNAMPGNIRSGASVTAAHPNFAQPITNGIGIKNIEVGRIPTAAISIGGVQYLSFMSILRWGAAGRWETNFSAIATSRDNGQTWRVENNTIRSRYELNIPGVPNTATGQGRFQVSSFLRDGPWVYQYGTPNGRYGALFLSRVPANRILDINAYQYYRGGGQWSGFSGDATKIATEPIAEVSVRYNSFLKRYVMLSSRKGSITLRTAPNPEGPWSGPRTIVSGRQISKLYAPYIWPRDTGSALYFVASRWDDYNVMLIRTDLSSIR</sequence>
<proteinExistence type="predicted"/>
<dbReference type="PROSITE" id="PS51318">
    <property type="entry name" value="TAT"/>
    <property type="match status" value="1"/>
</dbReference>
<dbReference type="AlphaFoldDB" id="A0A7M3SU38"/>
<feature type="signal peptide" evidence="1">
    <location>
        <begin position="1"/>
        <end position="29"/>
    </location>
</feature>
<keyword evidence="1" id="KW-0732">Signal</keyword>
<feature type="domain" description="DUF4185" evidence="2">
    <location>
        <begin position="93"/>
        <end position="413"/>
    </location>
</feature>
<dbReference type="Pfam" id="PF13810">
    <property type="entry name" value="DUF4185"/>
    <property type="match status" value="1"/>
</dbReference>
<comment type="caution">
    <text evidence="3">The sequence shown here is derived from an EMBL/GenBank/DDBJ whole genome shotgun (WGS) entry which is preliminary data.</text>
</comment>
<feature type="chain" id="PRO_5029593946" description="DUF4185 domain-containing protein" evidence="1">
    <location>
        <begin position="30"/>
        <end position="420"/>
    </location>
</feature>
<dbReference type="OrthoDB" id="284233at2"/>
<organism evidence="3 4">
    <name type="scientific">Gordonia crocea</name>
    <dbReference type="NCBI Taxonomy" id="589162"/>
    <lineage>
        <taxon>Bacteria</taxon>
        <taxon>Bacillati</taxon>
        <taxon>Actinomycetota</taxon>
        <taxon>Actinomycetes</taxon>
        <taxon>Mycobacteriales</taxon>
        <taxon>Gordoniaceae</taxon>
        <taxon>Gordonia</taxon>
    </lineage>
</organism>
<name>A0A7M3SU38_9ACTN</name>
<dbReference type="RefSeq" id="WP_161925669.1">
    <property type="nucleotide sequence ID" value="NZ_BJOU01000001.1"/>
</dbReference>
<dbReference type="InterPro" id="IPR006311">
    <property type="entry name" value="TAT_signal"/>
</dbReference>
<dbReference type="InterPro" id="IPR025442">
    <property type="entry name" value="DUF4185"/>
</dbReference>
<reference evidence="4" key="1">
    <citation type="submission" date="2019-06" db="EMBL/GenBank/DDBJ databases">
        <title>Gordonia isolated from sludge of a wastewater treatment plant.</title>
        <authorList>
            <person name="Tamura T."/>
            <person name="Aoyama K."/>
            <person name="Kang Y."/>
            <person name="Saito S."/>
            <person name="Akiyama N."/>
            <person name="Yazawa K."/>
            <person name="Gonoi T."/>
            <person name="Mikami Y."/>
        </authorList>
    </citation>
    <scope>NUCLEOTIDE SEQUENCE [LARGE SCALE GENOMIC DNA]</scope>
    <source>
        <strain evidence="4">NBRC 107697</strain>
    </source>
</reference>
<accession>A0A7M3SU38</accession>
<dbReference type="Proteomes" id="UP000444980">
    <property type="component" value="Unassembled WGS sequence"/>
</dbReference>
<evidence type="ECO:0000313" key="4">
    <source>
        <dbReference type="Proteomes" id="UP000444980"/>
    </source>
</evidence>